<feature type="transmembrane region" description="Helical" evidence="10">
    <location>
        <begin position="126"/>
        <end position="148"/>
    </location>
</feature>
<name>A0AA38MPV5_9CUCU</name>
<dbReference type="PANTHER" id="PTHR21137">
    <property type="entry name" value="ODORANT RECEPTOR"/>
    <property type="match status" value="1"/>
</dbReference>
<keyword evidence="3 10" id="KW-0716">Sensory transduction</keyword>
<feature type="transmembrane region" description="Helical" evidence="10">
    <location>
        <begin position="64"/>
        <end position="88"/>
    </location>
</feature>
<keyword evidence="5 10" id="KW-0552">Olfaction</keyword>
<feature type="transmembrane region" description="Helical" evidence="10">
    <location>
        <begin position="31"/>
        <end position="52"/>
    </location>
</feature>
<dbReference type="Proteomes" id="UP001168821">
    <property type="component" value="Unassembled WGS sequence"/>
</dbReference>
<organism evidence="11 12">
    <name type="scientific">Zophobas morio</name>
    <dbReference type="NCBI Taxonomy" id="2755281"/>
    <lineage>
        <taxon>Eukaryota</taxon>
        <taxon>Metazoa</taxon>
        <taxon>Ecdysozoa</taxon>
        <taxon>Arthropoda</taxon>
        <taxon>Hexapoda</taxon>
        <taxon>Insecta</taxon>
        <taxon>Pterygota</taxon>
        <taxon>Neoptera</taxon>
        <taxon>Endopterygota</taxon>
        <taxon>Coleoptera</taxon>
        <taxon>Polyphaga</taxon>
        <taxon>Cucujiformia</taxon>
        <taxon>Tenebrionidae</taxon>
        <taxon>Zophobas</taxon>
    </lineage>
</organism>
<sequence length="379" mass="43465">MNKFNWLQTIRLNLLVFKAVGLWPDGKGYKLNLYLLHGITTTLVFAATQCICQTWKLMTNLNDLEVITGTAFLSVSESLVVVKMSYLARNIKTFKKLLVMLNSHLFQPRSTKQVNLVAPSLNVWRFMYNLLGSSVTLAVIFYALTPILTGSTKTHRLPFIASYPFDTTSSPFYQIIYLHQVASILFLAYINVNLDTFLAAFSLYAGAQLDILCDDFRNIEPDGFREELLLCVNRYREIIRFVKAYNVAFNWIIFIQFFASTVSLGFTMFLLTVVEPLGADFCAFLFYGSAVLLEIFIYCWFGNELQVKSERVAVEAFHSRWPEVSYDTKHDFLFFLMKTQNTVKISALGLFDLSLDTFLKILKTAYSYFALVSRLNSDE</sequence>
<comment type="subcellular location">
    <subcellularLocation>
        <location evidence="1 10">Cell membrane</location>
        <topology evidence="1 10">Multi-pass membrane protein</topology>
    </subcellularLocation>
</comment>
<dbReference type="Pfam" id="PF02949">
    <property type="entry name" value="7tm_6"/>
    <property type="match status" value="1"/>
</dbReference>
<comment type="similarity">
    <text evidence="10">Belongs to the insect chemoreceptor superfamily. Heteromeric odorant receptor channel (TC 1.A.69) family.</text>
</comment>
<evidence type="ECO:0000256" key="3">
    <source>
        <dbReference type="ARBA" id="ARBA00022606"/>
    </source>
</evidence>
<dbReference type="EMBL" id="JALNTZ010000002">
    <property type="protein sequence ID" value="KAJ3663577.1"/>
    <property type="molecule type" value="Genomic_DNA"/>
</dbReference>
<feature type="transmembrane region" description="Helical" evidence="10">
    <location>
        <begin position="277"/>
        <end position="301"/>
    </location>
</feature>
<evidence type="ECO:0000256" key="4">
    <source>
        <dbReference type="ARBA" id="ARBA00022692"/>
    </source>
</evidence>
<keyword evidence="7 10" id="KW-0472">Membrane</keyword>
<evidence type="ECO:0000256" key="2">
    <source>
        <dbReference type="ARBA" id="ARBA00022475"/>
    </source>
</evidence>
<evidence type="ECO:0000256" key="5">
    <source>
        <dbReference type="ARBA" id="ARBA00022725"/>
    </source>
</evidence>
<evidence type="ECO:0000256" key="6">
    <source>
        <dbReference type="ARBA" id="ARBA00022989"/>
    </source>
</evidence>
<gene>
    <name evidence="11" type="ORF">Zmor_007825</name>
</gene>
<comment type="caution">
    <text evidence="11">The sequence shown here is derived from an EMBL/GenBank/DDBJ whole genome shotgun (WGS) entry which is preliminary data.</text>
</comment>
<evidence type="ECO:0000313" key="11">
    <source>
        <dbReference type="EMBL" id="KAJ3663577.1"/>
    </source>
</evidence>
<dbReference type="GO" id="GO:0007165">
    <property type="term" value="P:signal transduction"/>
    <property type="evidence" value="ECO:0007669"/>
    <property type="project" value="UniProtKB-KW"/>
</dbReference>
<accession>A0AA38MPV5</accession>
<evidence type="ECO:0000256" key="9">
    <source>
        <dbReference type="ARBA" id="ARBA00023224"/>
    </source>
</evidence>
<protein>
    <recommendedName>
        <fullName evidence="10">Odorant receptor</fullName>
    </recommendedName>
</protein>
<keyword evidence="9 10" id="KW-0807">Transducer</keyword>
<keyword evidence="4 10" id="KW-0812">Transmembrane</keyword>
<keyword evidence="6 10" id="KW-1133">Transmembrane helix</keyword>
<evidence type="ECO:0000256" key="8">
    <source>
        <dbReference type="ARBA" id="ARBA00023170"/>
    </source>
</evidence>
<reference evidence="11" key="1">
    <citation type="journal article" date="2023" name="G3 (Bethesda)">
        <title>Whole genome assemblies of Zophobas morio and Tenebrio molitor.</title>
        <authorList>
            <person name="Kaur S."/>
            <person name="Stinson S.A."/>
            <person name="diCenzo G.C."/>
        </authorList>
    </citation>
    <scope>NUCLEOTIDE SEQUENCE</scope>
    <source>
        <strain evidence="11">QUZm001</strain>
    </source>
</reference>
<evidence type="ECO:0000256" key="1">
    <source>
        <dbReference type="ARBA" id="ARBA00004651"/>
    </source>
</evidence>
<dbReference type="GO" id="GO:0004984">
    <property type="term" value="F:olfactory receptor activity"/>
    <property type="evidence" value="ECO:0007669"/>
    <property type="project" value="InterPro"/>
</dbReference>
<evidence type="ECO:0000313" key="12">
    <source>
        <dbReference type="Proteomes" id="UP001168821"/>
    </source>
</evidence>
<dbReference type="InterPro" id="IPR004117">
    <property type="entry name" value="7tm6_olfct_rcpt"/>
</dbReference>
<dbReference type="PANTHER" id="PTHR21137:SF35">
    <property type="entry name" value="ODORANT RECEPTOR 19A-RELATED"/>
    <property type="match status" value="1"/>
</dbReference>
<evidence type="ECO:0000256" key="10">
    <source>
        <dbReference type="RuleBase" id="RU351113"/>
    </source>
</evidence>
<keyword evidence="2" id="KW-1003">Cell membrane</keyword>
<keyword evidence="8 10" id="KW-0675">Receptor</keyword>
<keyword evidence="12" id="KW-1185">Reference proteome</keyword>
<dbReference type="GO" id="GO:0005886">
    <property type="term" value="C:plasma membrane"/>
    <property type="evidence" value="ECO:0007669"/>
    <property type="project" value="UniProtKB-SubCell"/>
</dbReference>
<dbReference type="AlphaFoldDB" id="A0AA38MPV5"/>
<evidence type="ECO:0000256" key="7">
    <source>
        <dbReference type="ARBA" id="ARBA00023136"/>
    </source>
</evidence>
<proteinExistence type="inferred from homology"/>
<feature type="transmembrane region" description="Helical" evidence="10">
    <location>
        <begin position="244"/>
        <end position="271"/>
    </location>
</feature>
<comment type="caution">
    <text evidence="10">Lacks conserved residue(s) required for the propagation of feature annotation.</text>
</comment>
<dbReference type="GO" id="GO:0005549">
    <property type="term" value="F:odorant binding"/>
    <property type="evidence" value="ECO:0007669"/>
    <property type="project" value="InterPro"/>
</dbReference>